<dbReference type="Gene3D" id="3.40.50.720">
    <property type="entry name" value="NAD(P)-binding Rossmann-like Domain"/>
    <property type="match status" value="2"/>
</dbReference>
<reference evidence="5 6" key="1">
    <citation type="submission" date="2018-01" db="EMBL/GenBank/DDBJ databases">
        <title>Draft genome sequence of Streptomyces sp. 13K301.</title>
        <authorList>
            <person name="Sahin N."/>
            <person name="Saygin H."/>
            <person name="Ay H."/>
        </authorList>
    </citation>
    <scope>NUCLEOTIDE SEQUENCE [LARGE SCALE GENOMIC DNA]</scope>
    <source>
        <strain evidence="5 6">13K301</strain>
    </source>
</reference>
<dbReference type="AlphaFoldDB" id="A0A2N8TQR8"/>
<dbReference type="GO" id="GO:0016628">
    <property type="term" value="F:oxidoreductase activity, acting on the CH-CH group of donors, NAD or NADP as acceptor"/>
    <property type="evidence" value="ECO:0007669"/>
    <property type="project" value="InterPro"/>
</dbReference>
<dbReference type="InterPro" id="IPR028359">
    <property type="entry name" value="UDP_ManNAc/GlcNAc_DH"/>
</dbReference>
<evidence type="ECO:0000313" key="6">
    <source>
        <dbReference type="Proteomes" id="UP000235943"/>
    </source>
</evidence>
<organism evidence="5 6">
    <name type="scientific">Streptomyces cahuitamycinicus</name>
    <dbReference type="NCBI Taxonomy" id="2070367"/>
    <lineage>
        <taxon>Bacteria</taxon>
        <taxon>Bacillati</taxon>
        <taxon>Actinomycetota</taxon>
        <taxon>Actinomycetes</taxon>
        <taxon>Kitasatosporales</taxon>
        <taxon>Streptomycetaceae</taxon>
        <taxon>Streptomyces</taxon>
    </lineage>
</organism>
<dbReference type="GO" id="GO:0000271">
    <property type="term" value="P:polysaccharide biosynthetic process"/>
    <property type="evidence" value="ECO:0007669"/>
    <property type="project" value="InterPro"/>
</dbReference>
<dbReference type="InterPro" id="IPR036220">
    <property type="entry name" value="UDP-Glc/GDP-Man_DH_C_sf"/>
</dbReference>
<dbReference type="PANTHER" id="PTHR43491">
    <property type="entry name" value="UDP-N-ACETYL-D-MANNOSAMINE DEHYDROGENASE"/>
    <property type="match status" value="1"/>
</dbReference>
<dbReference type="SUPFAM" id="SSF51735">
    <property type="entry name" value="NAD(P)-binding Rossmann-fold domains"/>
    <property type="match status" value="1"/>
</dbReference>
<accession>A0A2N8TQR8</accession>
<dbReference type="NCBIfam" id="TIGR03026">
    <property type="entry name" value="NDP-sugDHase"/>
    <property type="match status" value="1"/>
</dbReference>
<dbReference type="Pfam" id="PF03721">
    <property type="entry name" value="UDPG_MGDP_dh_N"/>
    <property type="match status" value="1"/>
</dbReference>
<dbReference type="InterPro" id="IPR008927">
    <property type="entry name" value="6-PGluconate_DH-like_C_sf"/>
</dbReference>
<dbReference type="OrthoDB" id="5193947at2"/>
<evidence type="ECO:0000256" key="2">
    <source>
        <dbReference type="ARBA" id="ARBA00023027"/>
    </source>
</evidence>
<dbReference type="InterPro" id="IPR001732">
    <property type="entry name" value="UDP-Glc/GDP-Man_DH_N"/>
</dbReference>
<comment type="caution">
    <text evidence="5">The sequence shown here is derived from an EMBL/GenBank/DDBJ whole genome shotgun (WGS) entry which is preliminary data.</text>
</comment>
<dbReference type="Proteomes" id="UP000235943">
    <property type="component" value="Unassembled WGS sequence"/>
</dbReference>
<keyword evidence="2" id="KW-0520">NAD</keyword>
<dbReference type="RefSeq" id="WP_102909601.1">
    <property type="nucleotide sequence ID" value="NZ_POUC01000091.1"/>
</dbReference>
<dbReference type="InterPro" id="IPR014026">
    <property type="entry name" value="UDP-Glc/GDP-Man_DH_dimer"/>
</dbReference>
<gene>
    <name evidence="5" type="ORF">C1J00_15150</name>
</gene>
<dbReference type="SUPFAM" id="SSF52413">
    <property type="entry name" value="UDP-glucose/GDP-mannose dehydrogenase C-terminal domain"/>
    <property type="match status" value="1"/>
</dbReference>
<dbReference type="PANTHER" id="PTHR43491:SF1">
    <property type="entry name" value="UDP-N-ACETYL-D-MANNOSAMINE DEHYDROGENASE"/>
    <property type="match status" value="1"/>
</dbReference>
<evidence type="ECO:0000259" key="4">
    <source>
        <dbReference type="SMART" id="SM00984"/>
    </source>
</evidence>
<keyword evidence="1" id="KW-0560">Oxidoreductase</keyword>
<evidence type="ECO:0000256" key="3">
    <source>
        <dbReference type="PIRNR" id="PIRNR000124"/>
    </source>
</evidence>
<dbReference type="GO" id="GO:0051287">
    <property type="term" value="F:NAD binding"/>
    <property type="evidence" value="ECO:0007669"/>
    <property type="project" value="InterPro"/>
</dbReference>
<dbReference type="Pfam" id="PF03720">
    <property type="entry name" value="UDPG_MGDP_dh_C"/>
    <property type="match status" value="1"/>
</dbReference>
<feature type="domain" description="UDP-glucose/GDP-mannose dehydrogenase C-terminal" evidence="4">
    <location>
        <begin position="318"/>
        <end position="413"/>
    </location>
</feature>
<evidence type="ECO:0000256" key="1">
    <source>
        <dbReference type="ARBA" id="ARBA00023002"/>
    </source>
</evidence>
<dbReference type="InterPro" id="IPR017476">
    <property type="entry name" value="UDP-Glc/GDP-Man"/>
</dbReference>
<dbReference type="EMBL" id="POUC01000091">
    <property type="protein sequence ID" value="PNG21361.1"/>
    <property type="molecule type" value="Genomic_DNA"/>
</dbReference>
<dbReference type="InterPro" id="IPR014027">
    <property type="entry name" value="UDP-Glc/GDP-Man_DH_C"/>
</dbReference>
<proteinExistence type="inferred from homology"/>
<dbReference type="GO" id="GO:0016616">
    <property type="term" value="F:oxidoreductase activity, acting on the CH-OH group of donors, NAD or NADP as acceptor"/>
    <property type="evidence" value="ECO:0007669"/>
    <property type="project" value="InterPro"/>
</dbReference>
<keyword evidence="6" id="KW-1185">Reference proteome</keyword>
<protein>
    <submittedName>
        <fullName evidence="5">Nucleotide sugar dehydrogenase</fullName>
    </submittedName>
</protein>
<dbReference type="InterPro" id="IPR036291">
    <property type="entry name" value="NAD(P)-bd_dom_sf"/>
</dbReference>
<dbReference type="Pfam" id="PF00984">
    <property type="entry name" value="UDPG_MGDP_dh"/>
    <property type="match status" value="1"/>
</dbReference>
<evidence type="ECO:0000313" key="5">
    <source>
        <dbReference type="EMBL" id="PNG21361.1"/>
    </source>
</evidence>
<name>A0A2N8TQR8_9ACTN</name>
<dbReference type="PIRSF" id="PIRSF000124">
    <property type="entry name" value="UDPglc_GDPman_dh"/>
    <property type="match status" value="1"/>
</dbReference>
<dbReference type="PIRSF" id="PIRSF500136">
    <property type="entry name" value="UDP_ManNAc_DH"/>
    <property type="match status" value="1"/>
</dbReference>
<dbReference type="SUPFAM" id="SSF48179">
    <property type="entry name" value="6-phosphogluconate dehydrogenase C-terminal domain-like"/>
    <property type="match status" value="1"/>
</dbReference>
<sequence>MAMDLVVIGLGHVGLPLSRAAVSAGLATAGYDVSGRVVSGLAAGRSHVGGVLDAEVAVMLDAGFRATTDPAVLDGAQTVVICVPTGLTPEGLPDLSAVEGAARVVAARLRPGMLVVLESTSYPGTTEDVLRPLLEHGSGLRAGEDFHLAYSPQRIDPGNETWSIGNTPKIVSGCSALCAKYAVAFYSRFVDHLVLARGTREAEMAKLLENTYRYVNMALVDEMALFCHETGIDVWDVLHCAATKPFGFAPFRPGPGVGGHCIPVDPRYLTARAASQGFAFRTLAAAHEVVGRMPNHVVDRALALLTEVRGRPEGARVLLLGITYKADVADVRETPAHPVAAGLLAAGAEVSYHDPYIAEFTVGGRSVPRAENLQEAMAQADVAILLQEHACYAREALGQARCALLDTRGQAVGSQVTLL</sequence>
<comment type="similarity">
    <text evidence="3">Belongs to the UDP-glucose/GDP-mannose dehydrogenase family.</text>
</comment>
<dbReference type="SMART" id="SM00984">
    <property type="entry name" value="UDPG_MGDP_dh_C"/>
    <property type="match status" value="1"/>
</dbReference>